<dbReference type="Pfam" id="PF01183">
    <property type="entry name" value="Glyco_hydro_25"/>
    <property type="match status" value="1"/>
</dbReference>
<gene>
    <name evidence="4" type="ORF">POCTA_138.1.T0250267</name>
</gene>
<evidence type="ECO:0000256" key="1">
    <source>
        <dbReference type="ARBA" id="ARBA00010646"/>
    </source>
</evidence>
<dbReference type="AlphaFoldDB" id="A0A8S1TJ98"/>
<keyword evidence="5" id="KW-1185">Reference proteome</keyword>
<dbReference type="OrthoDB" id="2251794at2759"/>
<evidence type="ECO:0008006" key="6">
    <source>
        <dbReference type="Google" id="ProtNLM"/>
    </source>
</evidence>
<dbReference type="InterPro" id="IPR051595">
    <property type="entry name" value="GH25_Enzymes"/>
</dbReference>
<dbReference type="GO" id="GO:0003796">
    <property type="term" value="F:lysozyme activity"/>
    <property type="evidence" value="ECO:0007669"/>
    <property type="project" value="InterPro"/>
</dbReference>
<dbReference type="InterPro" id="IPR002053">
    <property type="entry name" value="Glyco_hydro_25"/>
</dbReference>
<dbReference type="GO" id="GO:0007165">
    <property type="term" value="P:signal transduction"/>
    <property type="evidence" value="ECO:0007669"/>
    <property type="project" value="TreeGrafter"/>
</dbReference>
<evidence type="ECO:0000313" key="4">
    <source>
        <dbReference type="EMBL" id="CAD8151757.1"/>
    </source>
</evidence>
<dbReference type="CDD" id="cd06416">
    <property type="entry name" value="GH25_Lys1-like"/>
    <property type="match status" value="1"/>
</dbReference>
<dbReference type="Proteomes" id="UP000683925">
    <property type="component" value="Unassembled WGS sequence"/>
</dbReference>
<organism evidence="4 5">
    <name type="scientific">Paramecium octaurelia</name>
    <dbReference type="NCBI Taxonomy" id="43137"/>
    <lineage>
        <taxon>Eukaryota</taxon>
        <taxon>Sar</taxon>
        <taxon>Alveolata</taxon>
        <taxon>Ciliophora</taxon>
        <taxon>Intramacronucleata</taxon>
        <taxon>Oligohymenophorea</taxon>
        <taxon>Peniculida</taxon>
        <taxon>Parameciidae</taxon>
        <taxon>Paramecium</taxon>
    </lineage>
</organism>
<evidence type="ECO:0000256" key="3">
    <source>
        <dbReference type="ARBA" id="ARBA00022801"/>
    </source>
</evidence>
<protein>
    <recommendedName>
        <fullName evidence="6">Lysozyme</fullName>
    </recommendedName>
</protein>
<name>A0A8S1TJ98_PAROT</name>
<dbReference type="PROSITE" id="PS51904">
    <property type="entry name" value="GLYCOSYL_HYDROL_F25_2"/>
    <property type="match status" value="1"/>
</dbReference>
<dbReference type="PANTHER" id="PTHR23208">
    <property type="entry name" value="LYSOZYME PROTEIN"/>
    <property type="match status" value="1"/>
</dbReference>
<evidence type="ECO:0000313" key="5">
    <source>
        <dbReference type="Proteomes" id="UP000683925"/>
    </source>
</evidence>
<keyword evidence="3" id="KW-0378">Hydrolase</keyword>
<accession>A0A8S1TJ98</accession>
<dbReference type="GO" id="GO:0016998">
    <property type="term" value="P:cell wall macromolecule catabolic process"/>
    <property type="evidence" value="ECO:0007669"/>
    <property type="project" value="InterPro"/>
</dbReference>
<dbReference type="GO" id="GO:0009253">
    <property type="term" value="P:peptidoglycan catabolic process"/>
    <property type="evidence" value="ECO:0007669"/>
    <property type="project" value="InterPro"/>
</dbReference>
<proteinExistence type="inferred from homology"/>
<evidence type="ECO:0000256" key="2">
    <source>
        <dbReference type="ARBA" id="ARBA00022729"/>
    </source>
</evidence>
<sequence>MIQEFIHQIRCLLFQVKFILYLKESSYIQGNSLKINIFCNFSQYQPQLEDIYRVVYKLDHLYSIKLLFLNKLKKLRVHNQNNKCAHSLMLSEYQSYGSYQWLCLQTRAKEKEQRRCLGPVQINLELFCQTFTKDVLYDFINQFFTMQQKIITLCIISCLITSTLAVKGIDIADAFNNFTCFKNAGYQFAIIRGYRSYGAVDPNGATNMKNAQAAGLITDAYFFPCKGKITAAQQVSDFISAFGQEEENSTNGLYGTIWVDVETNPSTGCGWSSSDYTGNCNFLNDLITNFKNKGKTIGIYSSKYQWETIFGSASACAKFTSLPLWYAHYDNSPSFSDYAKYSFGGWTTPNIKQYNGDQTVCNADVDLNFY</sequence>
<dbReference type="EMBL" id="CAJJDP010000025">
    <property type="protein sequence ID" value="CAD8151757.1"/>
    <property type="molecule type" value="Genomic_DNA"/>
</dbReference>
<reference evidence="4" key="1">
    <citation type="submission" date="2021-01" db="EMBL/GenBank/DDBJ databases">
        <authorList>
            <consortium name="Genoscope - CEA"/>
            <person name="William W."/>
        </authorList>
    </citation>
    <scope>NUCLEOTIDE SEQUENCE</scope>
</reference>
<dbReference type="PANTHER" id="PTHR23208:SF36">
    <property type="entry name" value="LYSOZYME-RELATED"/>
    <property type="match status" value="1"/>
</dbReference>
<comment type="caution">
    <text evidence="4">The sequence shown here is derived from an EMBL/GenBank/DDBJ whole genome shotgun (WGS) entry which is preliminary data.</text>
</comment>
<comment type="similarity">
    <text evidence="1">Belongs to the glycosyl hydrolase 25 family.</text>
</comment>
<keyword evidence="2" id="KW-0732">Signal</keyword>
<dbReference type="FunFam" id="3.20.20.80:FF:000101">
    <property type="entry name" value="Lysozyme, putative"/>
    <property type="match status" value="1"/>
</dbReference>